<feature type="domain" description="HTH cro/C1-type" evidence="1">
    <location>
        <begin position="34"/>
        <end position="75"/>
    </location>
</feature>
<sequence length="133" mass="15443">MREEEESEFTVLENKKIGRNFYMYRKLTDTKALEVAEYLGIKEATYTKYERGESRITVDLIQKISEFFKVDPLQLISAQPSNYVEAITGSNNIAIQTNSTYKATDAKQTEVMMKMMETMMQMNEAIRKILEGK</sequence>
<dbReference type="GO" id="GO:0003677">
    <property type="term" value="F:DNA binding"/>
    <property type="evidence" value="ECO:0007669"/>
    <property type="project" value="InterPro"/>
</dbReference>
<dbReference type="InterPro" id="IPR001387">
    <property type="entry name" value="Cro/C1-type_HTH"/>
</dbReference>
<dbReference type="Proteomes" id="UP000198790">
    <property type="component" value="Unassembled WGS sequence"/>
</dbReference>
<gene>
    <name evidence="2" type="ORF">SAMN04489723_1286</name>
</gene>
<evidence type="ECO:0000313" key="2">
    <source>
        <dbReference type="EMBL" id="SFB59928.1"/>
    </source>
</evidence>
<proteinExistence type="predicted"/>
<dbReference type="CDD" id="cd00093">
    <property type="entry name" value="HTH_XRE"/>
    <property type="match status" value="1"/>
</dbReference>
<dbReference type="PROSITE" id="PS50943">
    <property type="entry name" value="HTH_CROC1"/>
    <property type="match status" value="1"/>
</dbReference>
<evidence type="ECO:0000313" key="3">
    <source>
        <dbReference type="Proteomes" id="UP000198790"/>
    </source>
</evidence>
<dbReference type="InterPro" id="IPR010982">
    <property type="entry name" value="Lambda_DNA-bd_dom_sf"/>
</dbReference>
<dbReference type="Gene3D" id="1.10.260.40">
    <property type="entry name" value="lambda repressor-like DNA-binding domains"/>
    <property type="match status" value="1"/>
</dbReference>
<reference evidence="2 3" key="1">
    <citation type="submission" date="2016-10" db="EMBL/GenBank/DDBJ databases">
        <authorList>
            <person name="de Groot N.N."/>
        </authorList>
    </citation>
    <scope>NUCLEOTIDE SEQUENCE [LARGE SCALE GENOMIC DNA]</scope>
    <source>
        <strain evidence="2 3">DSM 23399</strain>
    </source>
</reference>
<protein>
    <submittedName>
        <fullName evidence="2">Helix-turn-helix</fullName>
    </submittedName>
</protein>
<dbReference type="SUPFAM" id="SSF47413">
    <property type="entry name" value="lambda repressor-like DNA-binding domains"/>
    <property type="match status" value="1"/>
</dbReference>
<dbReference type="SMART" id="SM00530">
    <property type="entry name" value="HTH_XRE"/>
    <property type="match status" value="1"/>
</dbReference>
<dbReference type="STRING" id="237018.SAMN04489723_1286"/>
<evidence type="ECO:0000259" key="1">
    <source>
        <dbReference type="PROSITE" id="PS50943"/>
    </source>
</evidence>
<dbReference type="RefSeq" id="WP_092901635.1">
    <property type="nucleotide sequence ID" value="NZ_FOKK01000028.1"/>
</dbReference>
<dbReference type="AlphaFoldDB" id="A0A1I1CG94"/>
<dbReference type="Pfam" id="PF01381">
    <property type="entry name" value="HTH_3"/>
    <property type="match status" value="1"/>
</dbReference>
<accession>A0A1I1CG94</accession>
<dbReference type="OrthoDB" id="1122522at2"/>
<name>A0A1I1CG94_9BACT</name>
<organism evidence="2 3">
    <name type="scientific">Algoriphagus aquimarinus</name>
    <dbReference type="NCBI Taxonomy" id="237018"/>
    <lineage>
        <taxon>Bacteria</taxon>
        <taxon>Pseudomonadati</taxon>
        <taxon>Bacteroidota</taxon>
        <taxon>Cytophagia</taxon>
        <taxon>Cytophagales</taxon>
        <taxon>Cyclobacteriaceae</taxon>
        <taxon>Algoriphagus</taxon>
    </lineage>
</organism>
<dbReference type="EMBL" id="FOKK01000028">
    <property type="protein sequence ID" value="SFB59928.1"/>
    <property type="molecule type" value="Genomic_DNA"/>
</dbReference>
<keyword evidence="3" id="KW-1185">Reference proteome</keyword>